<dbReference type="EMBL" id="NWUJ01000008">
    <property type="protein sequence ID" value="PFH33439.1"/>
    <property type="molecule type" value="Genomic_DNA"/>
</dbReference>
<dbReference type="PANTHER" id="PTHR22768:SF0">
    <property type="entry name" value="DNA REPLICATION COMPLEX GINS PROTEIN PSF3"/>
    <property type="match status" value="1"/>
</dbReference>
<protein>
    <submittedName>
        <fullName evidence="2">Putative GINS complex subunit Psf3</fullName>
    </submittedName>
</protein>
<dbReference type="Gene3D" id="1.20.58.2050">
    <property type="match status" value="1"/>
</dbReference>
<accession>A0A2A9M662</accession>
<dbReference type="CDD" id="cd11713">
    <property type="entry name" value="GINS_A_psf3"/>
    <property type="match status" value="1"/>
</dbReference>
<dbReference type="SUPFAM" id="SSF158573">
    <property type="entry name" value="GINS helical bundle-like"/>
    <property type="match status" value="1"/>
</dbReference>
<proteinExistence type="predicted"/>
<evidence type="ECO:0000313" key="2">
    <source>
        <dbReference type="EMBL" id="PFH33439.1"/>
    </source>
</evidence>
<dbReference type="PANTHER" id="PTHR22768">
    <property type="entry name" value="DNA REPLICATION COMPLEX GINS PROTEIN PSF3"/>
    <property type="match status" value="1"/>
</dbReference>
<dbReference type="InterPro" id="IPR010492">
    <property type="entry name" value="GINS_Psf3"/>
</dbReference>
<reference evidence="2 3" key="1">
    <citation type="submission" date="2017-09" db="EMBL/GenBank/DDBJ databases">
        <title>Genome sequencing of Besnoitia besnoiti strain Bb-Ger1.</title>
        <authorList>
            <person name="Schares G."/>
            <person name="Venepally P."/>
            <person name="Lorenzi H.A."/>
        </authorList>
    </citation>
    <scope>NUCLEOTIDE SEQUENCE [LARGE SCALE GENOMIC DNA]</scope>
    <source>
        <strain evidence="2 3">Bb-Ger1</strain>
    </source>
</reference>
<dbReference type="Proteomes" id="UP000224006">
    <property type="component" value="Chromosome VII"/>
</dbReference>
<dbReference type="KEGG" id="bbes:BESB_076560"/>
<sequence>MAFFDPFLDKRTRTREGGLGAPLDTDEDPAADPCLPAQSPPSGLPSEEPAAEGDAPDAFAFSGSAGYTGESSLEESAPAFDLKAFHRHVREDDSLHSSAGAAARGAGESEDGSFLPESPAEPFSHLEQRRTPAPRTRGEGLRHTRDPLAPQDDDRSDDDGNIFAASSSTGLSDAHPPPESASQTDAPWTDVPGPSWEALDQEARKEPFSFIDFEPVPCSPVTNLPYLSSLCPNAQQEVAKKMRPDVLRPSDTLQLPLYQAELLMSRGKMKIKFPSFYEFAIIDALVKDPLTVDLAAHCLFYFDLGLYLCSLLPPYDWPVQHLRETLRSARHRRRVHIITHHRVLEKQFVGRLTFPEICVLKEMQKEQAGPRGPFSG</sequence>
<gene>
    <name evidence="2" type="ORF">BESB_076560</name>
</gene>
<comment type="caution">
    <text evidence="2">The sequence shown here is derived from an EMBL/GenBank/DDBJ whole genome shotgun (WGS) entry which is preliminary data.</text>
</comment>
<dbReference type="RefSeq" id="XP_029217448.1">
    <property type="nucleotide sequence ID" value="XM_029366017.1"/>
</dbReference>
<feature type="compositionally biased region" description="Basic and acidic residues" evidence="1">
    <location>
        <begin position="7"/>
        <end position="16"/>
    </location>
</feature>
<feature type="compositionally biased region" description="Low complexity" evidence="1">
    <location>
        <begin position="97"/>
        <end position="106"/>
    </location>
</feature>
<dbReference type="InterPro" id="IPR038437">
    <property type="entry name" value="GINS_Psf3_sf"/>
</dbReference>
<feature type="region of interest" description="Disordered" evidence="1">
    <location>
        <begin position="1"/>
        <end position="75"/>
    </location>
</feature>
<dbReference type="GeneID" id="40312582"/>
<feature type="compositionally biased region" description="Basic and acidic residues" evidence="1">
    <location>
        <begin position="124"/>
        <end position="146"/>
    </location>
</feature>
<evidence type="ECO:0000313" key="3">
    <source>
        <dbReference type="Proteomes" id="UP000224006"/>
    </source>
</evidence>
<feature type="region of interest" description="Disordered" evidence="1">
    <location>
        <begin position="91"/>
        <end position="195"/>
    </location>
</feature>
<evidence type="ECO:0000256" key="1">
    <source>
        <dbReference type="SAM" id="MobiDB-lite"/>
    </source>
</evidence>
<dbReference type="GO" id="GO:0000811">
    <property type="term" value="C:GINS complex"/>
    <property type="evidence" value="ECO:0007669"/>
    <property type="project" value="TreeGrafter"/>
</dbReference>
<dbReference type="GO" id="GO:1902975">
    <property type="term" value="P:mitotic DNA replication initiation"/>
    <property type="evidence" value="ECO:0007669"/>
    <property type="project" value="TreeGrafter"/>
</dbReference>
<dbReference type="AlphaFoldDB" id="A0A2A9M662"/>
<dbReference type="VEuPathDB" id="ToxoDB:BESB_076560"/>
<name>A0A2A9M662_BESBE</name>
<organism evidence="2 3">
    <name type="scientific">Besnoitia besnoiti</name>
    <name type="common">Apicomplexan protozoan</name>
    <dbReference type="NCBI Taxonomy" id="94643"/>
    <lineage>
        <taxon>Eukaryota</taxon>
        <taxon>Sar</taxon>
        <taxon>Alveolata</taxon>
        <taxon>Apicomplexa</taxon>
        <taxon>Conoidasida</taxon>
        <taxon>Coccidia</taxon>
        <taxon>Eucoccidiorida</taxon>
        <taxon>Eimeriorina</taxon>
        <taxon>Sarcocystidae</taxon>
        <taxon>Besnoitia</taxon>
    </lineage>
</organism>
<dbReference type="OrthoDB" id="10251744at2759"/>
<keyword evidence="3" id="KW-1185">Reference proteome</keyword>
<dbReference type="InterPro" id="IPR036224">
    <property type="entry name" value="GINS_bundle-like_dom_sf"/>
</dbReference>